<dbReference type="InterPro" id="IPR036388">
    <property type="entry name" value="WH-like_DNA-bd_sf"/>
</dbReference>
<comment type="caution">
    <text evidence="3">The sequence shown here is derived from an EMBL/GenBank/DDBJ whole genome shotgun (WGS) entry which is preliminary data.</text>
</comment>
<name>A0A1F6CKJ5_9BACT</name>
<reference evidence="3 4" key="1">
    <citation type="journal article" date="2016" name="Nat. Commun.">
        <title>Thousands of microbial genomes shed light on interconnected biogeochemical processes in an aquifer system.</title>
        <authorList>
            <person name="Anantharaman K."/>
            <person name="Brown C.T."/>
            <person name="Hug L.A."/>
            <person name="Sharon I."/>
            <person name="Castelle C.J."/>
            <person name="Probst A.J."/>
            <person name="Thomas B.C."/>
            <person name="Singh A."/>
            <person name="Wilkins M.J."/>
            <person name="Karaoz U."/>
            <person name="Brodie E.L."/>
            <person name="Williams K.H."/>
            <person name="Hubbard S.S."/>
            <person name="Banfield J.F."/>
        </authorList>
    </citation>
    <scope>NUCLEOTIDE SEQUENCE [LARGE SCALE GENOMIC DNA]</scope>
</reference>
<dbReference type="InterPro" id="IPR002831">
    <property type="entry name" value="Tscrpt_reg_TrmB_N"/>
</dbReference>
<gene>
    <name evidence="3" type="ORF">A2704_06825</name>
</gene>
<dbReference type="InterPro" id="IPR051797">
    <property type="entry name" value="TrmB-like"/>
</dbReference>
<dbReference type="EMBL" id="MFKW01000066">
    <property type="protein sequence ID" value="OGG49774.1"/>
    <property type="molecule type" value="Genomic_DNA"/>
</dbReference>
<sequence length="278" mass="30720">MTDLAYQESLKQAGLTKDQSAIYEALVRMGPSPASDIALSAGIGRPLAYKVLDELIDIGLVEKRDEPKKVARFVPAHPLKLKQVVEKRLAQAQGAQTALDGVLGKLTSDFNLQSGKPGTRFFEGTEGIRECINDALTSRTEIYSYVDIDAIEREIPDISREFAKARQKLGLKKKNIGIDTPENRAEIEGYYTDVTEERLIPWPTSAFGTVMQIYDGKVSYFTLGEQKIGIIIADPHIYEMHRSLFEFTWNNPLAHAPQAASRKDSASGSSTISQVSTP</sequence>
<dbReference type="InterPro" id="IPR036390">
    <property type="entry name" value="WH_DNA-bd_sf"/>
</dbReference>
<proteinExistence type="predicted"/>
<dbReference type="PANTHER" id="PTHR34293:SF1">
    <property type="entry name" value="HTH-TYPE TRANSCRIPTIONAL REGULATOR TRMBL2"/>
    <property type="match status" value="1"/>
</dbReference>
<evidence type="ECO:0000259" key="2">
    <source>
        <dbReference type="Pfam" id="PF01978"/>
    </source>
</evidence>
<organism evidence="3 4">
    <name type="scientific">Candidatus Kaiserbacteria bacterium RIFCSPHIGHO2_01_FULL_54_36b</name>
    <dbReference type="NCBI Taxonomy" id="1798483"/>
    <lineage>
        <taxon>Bacteria</taxon>
        <taxon>Candidatus Kaiseribacteriota</taxon>
    </lineage>
</organism>
<dbReference type="Gene3D" id="1.10.10.10">
    <property type="entry name" value="Winged helix-like DNA-binding domain superfamily/Winged helix DNA-binding domain"/>
    <property type="match status" value="1"/>
</dbReference>
<dbReference type="CDD" id="cd00090">
    <property type="entry name" value="HTH_ARSR"/>
    <property type="match status" value="1"/>
</dbReference>
<evidence type="ECO:0000256" key="1">
    <source>
        <dbReference type="SAM" id="MobiDB-lite"/>
    </source>
</evidence>
<dbReference type="Pfam" id="PF01978">
    <property type="entry name" value="TrmB"/>
    <property type="match status" value="1"/>
</dbReference>
<evidence type="ECO:0000313" key="3">
    <source>
        <dbReference type="EMBL" id="OGG49774.1"/>
    </source>
</evidence>
<evidence type="ECO:0000313" key="4">
    <source>
        <dbReference type="Proteomes" id="UP000176445"/>
    </source>
</evidence>
<protein>
    <recommendedName>
        <fullName evidence="2">Transcription regulator TrmB N-terminal domain-containing protein</fullName>
    </recommendedName>
</protein>
<dbReference type="SUPFAM" id="SSF46785">
    <property type="entry name" value="Winged helix' DNA-binding domain"/>
    <property type="match status" value="1"/>
</dbReference>
<accession>A0A1F6CKJ5</accession>
<feature type="domain" description="Transcription regulator TrmB N-terminal" evidence="2">
    <location>
        <begin position="10"/>
        <end position="75"/>
    </location>
</feature>
<dbReference type="Proteomes" id="UP000176445">
    <property type="component" value="Unassembled WGS sequence"/>
</dbReference>
<feature type="compositionally biased region" description="Polar residues" evidence="1">
    <location>
        <begin position="266"/>
        <end position="278"/>
    </location>
</feature>
<dbReference type="AlphaFoldDB" id="A0A1F6CKJ5"/>
<dbReference type="InterPro" id="IPR011991">
    <property type="entry name" value="ArsR-like_HTH"/>
</dbReference>
<dbReference type="PANTHER" id="PTHR34293">
    <property type="entry name" value="HTH-TYPE TRANSCRIPTIONAL REGULATOR TRMBL2"/>
    <property type="match status" value="1"/>
</dbReference>
<feature type="region of interest" description="Disordered" evidence="1">
    <location>
        <begin position="259"/>
        <end position="278"/>
    </location>
</feature>